<keyword evidence="6" id="KW-1185">Reference proteome</keyword>
<dbReference type="SUPFAM" id="SSF55781">
    <property type="entry name" value="GAF domain-like"/>
    <property type="match status" value="1"/>
</dbReference>
<evidence type="ECO:0000313" key="4">
    <source>
        <dbReference type="EMBL" id="MBZ6068324.1"/>
    </source>
</evidence>
<feature type="domain" description="GAF" evidence="2">
    <location>
        <begin position="49"/>
        <end position="149"/>
    </location>
</feature>
<dbReference type="Proteomes" id="UP000058114">
    <property type="component" value="Chromosome"/>
</dbReference>
<accession>A0A0S2SNA7</accession>
<proteinExistence type="inferred from homology"/>
<name>A0A0S2SNA7_9GAMM</name>
<dbReference type="PANTHER" id="PTHR21021">
    <property type="entry name" value="GAF/PUTATIVE CYTOSKELETAL PROTEIN"/>
    <property type="match status" value="1"/>
</dbReference>
<dbReference type="FunFam" id="3.30.450.40:FF:000008">
    <property type="entry name" value="GAF domain-containing proteins"/>
    <property type="match status" value="1"/>
</dbReference>
<evidence type="ECO:0000313" key="3">
    <source>
        <dbReference type="EMBL" id="ALP43216.1"/>
    </source>
</evidence>
<dbReference type="KEGG" id="asr:WL1483_3797"/>
<dbReference type="InterPro" id="IPR003018">
    <property type="entry name" value="GAF"/>
</dbReference>
<reference evidence="3 5" key="2">
    <citation type="journal article" date="2016" name="Genome Announc.">
        <title>Complete Genome Sequence of the Highly Virulent Aeromonas schubertii Strain WL1483, Isolated from Diseased Snakehead Fish (Channa argus) in China.</title>
        <authorList>
            <person name="Liu L."/>
            <person name="Li N."/>
            <person name="Zhang D."/>
            <person name="Fu X."/>
            <person name="Shi C."/>
            <person name="Lin Q."/>
            <person name="Hao G."/>
        </authorList>
    </citation>
    <scope>NUCLEOTIDE SEQUENCE [LARGE SCALE GENOMIC DNA]</scope>
    <source>
        <strain evidence="3 5">WL1483</strain>
    </source>
</reference>
<reference evidence="4 6" key="3">
    <citation type="submission" date="2021-09" db="EMBL/GenBank/DDBJ databases">
        <title>Aeromonas schubertii isolated from Asian sea bass.</title>
        <authorList>
            <person name="Pinpimai K."/>
        </authorList>
    </citation>
    <scope>NUCLEOTIDE SEQUENCE [LARGE SCALE GENOMIC DNA]</scope>
    <source>
        <strain evidence="4 6">CHULA2021a</strain>
    </source>
</reference>
<dbReference type="EMBL" id="JAIRBT010000040">
    <property type="protein sequence ID" value="MBZ6068324.1"/>
    <property type="molecule type" value="Genomic_DNA"/>
</dbReference>
<dbReference type="Pfam" id="PF13185">
    <property type="entry name" value="GAF_2"/>
    <property type="match status" value="1"/>
</dbReference>
<dbReference type="RefSeq" id="WP_050667487.1">
    <property type="nucleotide sequence ID" value="NZ_CDDB01000080.1"/>
</dbReference>
<organism evidence="3 5">
    <name type="scientific">Aeromonas schubertii</name>
    <dbReference type="NCBI Taxonomy" id="652"/>
    <lineage>
        <taxon>Bacteria</taxon>
        <taxon>Pseudomonadati</taxon>
        <taxon>Pseudomonadota</taxon>
        <taxon>Gammaproteobacteria</taxon>
        <taxon>Aeromonadales</taxon>
        <taxon>Aeromonadaceae</taxon>
        <taxon>Aeromonas</taxon>
    </lineage>
</organism>
<reference evidence="5" key="1">
    <citation type="submission" date="2015-10" db="EMBL/GenBank/DDBJ databases">
        <title>Complete Genome Sequence of Aeromonas schubertii strain WL1483.</title>
        <authorList>
            <person name="Liu L."/>
        </authorList>
    </citation>
    <scope>NUCLEOTIDE SEQUENCE [LARGE SCALE GENOMIC DNA]</scope>
    <source>
        <strain evidence="5">WL1483</strain>
    </source>
</reference>
<dbReference type="PANTHER" id="PTHR21021:SF15">
    <property type="entry name" value="FREE METHIONINE-R-SULFOXIDE REDUCTASE"/>
    <property type="match status" value="1"/>
</dbReference>
<dbReference type="PATRIC" id="fig|652.5.peg.2406"/>
<protein>
    <submittedName>
        <fullName evidence="3">GAF domain-containing protein</fullName>
    </submittedName>
</protein>
<dbReference type="Gene3D" id="3.30.450.40">
    <property type="match status" value="1"/>
</dbReference>
<dbReference type="GO" id="GO:0005829">
    <property type="term" value="C:cytosol"/>
    <property type="evidence" value="ECO:0007669"/>
    <property type="project" value="TreeGrafter"/>
</dbReference>
<evidence type="ECO:0000256" key="1">
    <source>
        <dbReference type="ARBA" id="ARBA00038454"/>
    </source>
</evidence>
<evidence type="ECO:0000259" key="2">
    <source>
        <dbReference type="Pfam" id="PF13185"/>
    </source>
</evidence>
<dbReference type="InterPro" id="IPR051330">
    <property type="entry name" value="Phosphatase_reg/MetRdx"/>
</dbReference>
<evidence type="ECO:0000313" key="6">
    <source>
        <dbReference type="Proteomes" id="UP000774958"/>
    </source>
</evidence>
<dbReference type="STRING" id="652.WL1483_3797"/>
<evidence type="ECO:0000313" key="5">
    <source>
        <dbReference type="Proteomes" id="UP000058114"/>
    </source>
</evidence>
<gene>
    <name evidence="3" type="primary">msrC</name>
    <name evidence="4" type="ORF">LA374_19250</name>
    <name evidence="3" type="ORF">WL1483_3797</name>
</gene>
<dbReference type="EMBL" id="CP013067">
    <property type="protein sequence ID" value="ALP43216.1"/>
    <property type="molecule type" value="Genomic_DNA"/>
</dbReference>
<dbReference type="InterPro" id="IPR029016">
    <property type="entry name" value="GAF-like_dom_sf"/>
</dbReference>
<dbReference type="OrthoDB" id="9796252at2"/>
<sequence length="158" mass="17179">MVASDKSRFYERLCQQVKALIEGEPDMIANMANVSALLNLELEEINWVGFYLLKGETLVLGPFQGKPACLRIPVGRGVCGSAVAENASQLVRDVHQFAGHIACDAASNAEVVIPVRARGEVVAVLDVDSPRIARFDEQDQEGLEKIVSLLEAELFKVA</sequence>
<dbReference type="AlphaFoldDB" id="A0A0S2SNA7"/>
<dbReference type="GO" id="GO:0033745">
    <property type="term" value="F:L-methionine-(R)-S-oxide reductase activity"/>
    <property type="evidence" value="ECO:0007669"/>
    <property type="project" value="TreeGrafter"/>
</dbReference>
<comment type="similarity">
    <text evidence="1">Belongs to the free Met sulfoxide reductase family.</text>
</comment>
<dbReference type="Proteomes" id="UP000774958">
    <property type="component" value="Unassembled WGS sequence"/>
</dbReference>